<feature type="transmembrane region" description="Helical" evidence="3">
    <location>
        <begin position="35"/>
        <end position="51"/>
    </location>
</feature>
<feature type="domain" description="LamG-like jellyroll fold" evidence="4">
    <location>
        <begin position="563"/>
        <end position="682"/>
    </location>
</feature>
<evidence type="ECO:0000256" key="1">
    <source>
        <dbReference type="ARBA" id="ARBA00022729"/>
    </source>
</evidence>
<dbReference type="SMART" id="SM00560">
    <property type="entry name" value="LamGL"/>
    <property type="match status" value="2"/>
</dbReference>
<dbReference type="InterPro" id="IPR013320">
    <property type="entry name" value="ConA-like_dom_sf"/>
</dbReference>
<protein>
    <recommendedName>
        <fullName evidence="4">LamG-like jellyroll fold domain-containing protein</fullName>
    </recommendedName>
</protein>
<name>A0A1G2K584_9BACT</name>
<dbReference type="InterPro" id="IPR006558">
    <property type="entry name" value="LamG-like"/>
</dbReference>
<evidence type="ECO:0000256" key="2">
    <source>
        <dbReference type="ARBA" id="ARBA00023157"/>
    </source>
</evidence>
<keyword evidence="3" id="KW-0472">Membrane</keyword>
<organism evidence="5 6">
    <name type="scientific">Candidatus Sungbacteria bacterium GWC2_49_10</name>
    <dbReference type="NCBI Taxonomy" id="1802263"/>
    <lineage>
        <taxon>Bacteria</taxon>
        <taxon>Candidatus Sungiibacteriota</taxon>
    </lineage>
</organism>
<dbReference type="PANTHER" id="PTHR42535">
    <property type="entry name" value="OOKINETE PROTEIN, PUTATIVE-RELATED"/>
    <property type="match status" value="1"/>
</dbReference>
<keyword evidence="3" id="KW-1133">Transmembrane helix</keyword>
<dbReference type="Gene3D" id="2.60.120.200">
    <property type="match status" value="3"/>
</dbReference>
<keyword evidence="3" id="KW-0812">Transmembrane</keyword>
<comment type="caution">
    <text evidence="5">The sequence shown here is derived from an EMBL/GenBank/DDBJ whole genome shotgun (WGS) entry which is preliminary data.</text>
</comment>
<evidence type="ECO:0000313" key="5">
    <source>
        <dbReference type="EMBL" id="OGZ94333.1"/>
    </source>
</evidence>
<sequence>MYYEACHNKNDAYAREKYLKTGMGKRYLKNRLKRFLALTGLIVVMGMYAHSSDAATISRPMQSLGLVGYWSFDVGKGGAKAVDMSGKGNNGTLTNMNTTAAWVGGKIGNALSFDGVNDFVEVSGPALTNLTMCAWVLSNNPDGTGNPDGLSNIVGGSGILYYASVYSSKFQVYDGGNWRSGTTIFSAGVWYYTCLTFQGATKELKLYTNGNLEYSASGWGTYSNGSISVLGRHTGAVRYLNGKLDEVRIYNRALSAEEIKRLYRQTSPQMNASQANKLRQGLVGMWTFDGNDMSGNTAIDRSGQGNNGTLTNGPTRQIGKIGQALNFDGSNDYVNAGNAASLANLTEDITATAWIKPMSLWKYNSIISKWTPWIFFVDSSNRLNWYVRYSGVDYSVSANTALSSTNTWYHAVVVYTRSDSKATFYLNGKLDGSSTRVMDNNTTSSVRMGYYGNSSAAFNGLIDEVRVYNRALTEAEIRQLYKAGSSFHPNVTNKSTIRDGLVGHWTFDGADMGTTSARDASGNANTGWLINGAKKTIGKIGQGMNFDGVDDNVSAVIGSVPSATFTISAWIKLNELGREQHAAEFTGTQFYVASNNKLGTGNWGNAAGSTALTKGQWYHIVITRNSSQLLLFLNGSQDGSGSVLTNEPSSPFVIGRFYGAGNYWFNGLIDEVRVYNRALTQAEIKRLYNMGR</sequence>
<dbReference type="AlphaFoldDB" id="A0A1G2K584"/>
<dbReference type="SUPFAM" id="SSF49899">
    <property type="entry name" value="Concanavalin A-like lectins/glucanases"/>
    <property type="match status" value="3"/>
</dbReference>
<keyword evidence="2" id="KW-1015">Disulfide bond</keyword>
<gene>
    <name evidence="5" type="ORF">A2131_00355</name>
</gene>
<dbReference type="Proteomes" id="UP000177392">
    <property type="component" value="Unassembled WGS sequence"/>
</dbReference>
<dbReference type="PANTHER" id="PTHR42535:SF2">
    <property type="entry name" value="CHROMOSOME UNDETERMINED SCAFFOLD_146, WHOLE GENOME SHOTGUN SEQUENCE"/>
    <property type="match status" value="1"/>
</dbReference>
<accession>A0A1G2K584</accession>
<proteinExistence type="predicted"/>
<evidence type="ECO:0000256" key="3">
    <source>
        <dbReference type="SAM" id="Phobius"/>
    </source>
</evidence>
<feature type="domain" description="LamG-like jellyroll fold" evidence="4">
    <location>
        <begin position="347"/>
        <end position="475"/>
    </location>
</feature>
<dbReference type="EMBL" id="MHQB01000014">
    <property type="protein sequence ID" value="OGZ94333.1"/>
    <property type="molecule type" value="Genomic_DNA"/>
</dbReference>
<reference evidence="5 6" key="1">
    <citation type="journal article" date="2016" name="Nat. Commun.">
        <title>Thousands of microbial genomes shed light on interconnected biogeochemical processes in an aquifer system.</title>
        <authorList>
            <person name="Anantharaman K."/>
            <person name="Brown C.T."/>
            <person name="Hug L.A."/>
            <person name="Sharon I."/>
            <person name="Castelle C.J."/>
            <person name="Probst A.J."/>
            <person name="Thomas B.C."/>
            <person name="Singh A."/>
            <person name="Wilkins M.J."/>
            <person name="Karaoz U."/>
            <person name="Brodie E.L."/>
            <person name="Williams K.H."/>
            <person name="Hubbard S.S."/>
            <person name="Banfield J.F."/>
        </authorList>
    </citation>
    <scope>NUCLEOTIDE SEQUENCE [LARGE SCALE GENOMIC DNA]</scope>
</reference>
<dbReference type="Pfam" id="PF13385">
    <property type="entry name" value="Laminin_G_3"/>
    <property type="match status" value="3"/>
</dbReference>
<evidence type="ECO:0000313" key="6">
    <source>
        <dbReference type="Proteomes" id="UP000177392"/>
    </source>
</evidence>
<keyword evidence="1" id="KW-0732">Signal</keyword>
<evidence type="ECO:0000259" key="4">
    <source>
        <dbReference type="SMART" id="SM00560"/>
    </source>
</evidence>